<comment type="function">
    <text evidence="11 13">F(1)F(0) ATP synthase produces ATP from ADP in the presence of a proton or sodium gradient. F-type ATPases consist of two structural domains, F(1) containing the extramembraneous catalytic core and F(0) containing the membrane proton channel, linked together by a central stalk and a peripheral stalk. During catalysis, ATP synthesis in the catalytic domain of F(1) is coupled via a rotary mechanism of the central stalk subunits to proton translocation.</text>
</comment>
<feature type="transmembrane region" description="Helical" evidence="13">
    <location>
        <begin position="6"/>
        <end position="27"/>
    </location>
</feature>
<evidence type="ECO:0000313" key="17">
    <source>
        <dbReference type="EMBL" id="QMW92337.1"/>
    </source>
</evidence>
<keyword evidence="6 13" id="KW-0375">Hydrogen ion transport</keyword>
<keyword evidence="3 13" id="KW-1003">Cell membrane</keyword>
<evidence type="ECO:0000256" key="7">
    <source>
        <dbReference type="ARBA" id="ARBA00022989"/>
    </source>
</evidence>
<dbReference type="EMBL" id="BKBC01000023">
    <property type="protein sequence ID" value="GEQ21462.1"/>
    <property type="molecule type" value="Genomic_DNA"/>
</dbReference>
<dbReference type="GO" id="GO:0046933">
    <property type="term" value="F:proton-transporting ATP synthase activity, rotational mechanism"/>
    <property type="evidence" value="ECO:0007669"/>
    <property type="project" value="UniProtKB-UniRule"/>
</dbReference>
<keyword evidence="2 13" id="KW-0813">Transport</keyword>
<dbReference type="Proteomes" id="UP000515243">
    <property type="component" value="Chromosome 1"/>
</dbReference>
<evidence type="ECO:0000256" key="3">
    <source>
        <dbReference type="ARBA" id="ARBA00022475"/>
    </source>
</evidence>
<reference evidence="16 18" key="2">
    <citation type="submission" date="2019-07" db="EMBL/GenBank/DDBJ databases">
        <title>Whole genome shotgun sequence of Clostridium butyricum NBRC 3858.</title>
        <authorList>
            <person name="Hosoyama A."/>
            <person name="Uohara A."/>
            <person name="Ohji S."/>
            <person name="Ichikawa N."/>
        </authorList>
    </citation>
    <scope>NUCLEOTIDE SEQUENCE [LARGE SCALE GENOMIC DNA]</scope>
    <source>
        <strain evidence="16 18">NBRC 3858</strain>
    </source>
</reference>
<dbReference type="NCBIfam" id="TIGR01144">
    <property type="entry name" value="ATP_synt_b"/>
    <property type="match status" value="1"/>
</dbReference>
<dbReference type="OrthoDB" id="9795863at2"/>
<evidence type="ECO:0000256" key="9">
    <source>
        <dbReference type="ARBA" id="ARBA00023136"/>
    </source>
</evidence>
<keyword evidence="15" id="KW-0175">Coiled coil</keyword>
<proteinExistence type="inferred from homology"/>
<dbReference type="PANTHER" id="PTHR33445:SF1">
    <property type="entry name" value="ATP SYNTHASE SUBUNIT B"/>
    <property type="match status" value="1"/>
</dbReference>
<dbReference type="InterPro" id="IPR028987">
    <property type="entry name" value="ATP_synth_B-like_membr_sf"/>
</dbReference>
<evidence type="ECO:0000256" key="1">
    <source>
        <dbReference type="ARBA" id="ARBA00005513"/>
    </source>
</evidence>
<organism evidence="16 18">
    <name type="scientific">Clostridium butyricum</name>
    <dbReference type="NCBI Taxonomy" id="1492"/>
    <lineage>
        <taxon>Bacteria</taxon>
        <taxon>Bacillati</taxon>
        <taxon>Bacillota</taxon>
        <taxon>Clostridia</taxon>
        <taxon>Eubacteriales</taxon>
        <taxon>Clostridiaceae</taxon>
        <taxon>Clostridium</taxon>
    </lineage>
</organism>
<sequence>MEIDFSTILMTWVNFGIIVLILKHFFWDKIKGIIEERQDAIDEKLTKADEDSEKARMYLLQNERILKDAKEEGKKITEKQKQKGDKIYEEIVDNAKTEANALIERANVEIEREKEKAEYEVKKQAVNLAVELSIKALEGSIDEDVHRKLISDFIAKVGM</sequence>
<keyword evidence="10 13" id="KW-0066">ATP synthesis</keyword>
<comment type="similarity">
    <text evidence="1 13 14">Belongs to the ATPase B chain family.</text>
</comment>
<evidence type="ECO:0000313" key="18">
    <source>
        <dbReference type="Proteomes" id="UP000321089"/>
    </source>
</evidence>
<accession>A0A0Q0ZVZ1</accession>
<evidence type="ECO:0000313" key="16">
    <source>
        <dbReference type="EMBL" id="GEQ21462.1"/>
    </source>
</evidence>
<comment type="subcellular location">
    <subcellularLocation>
        <location evidence="13">Cell membrane</location>
        <topology evidence="13">Single-pass membrane protein</topology>
    </subcellularLocation>
    <subcellularLocation>
        <location evidence="12">Endomembrane system</location>
        <topology evidence="12">Single-pass membrane protein</topology>
    </subcellularLocation>
</comment>
<feature type="coiled-coil region" evidence="15">
    <location>
        <begin position="96"/>
        <end position="127"/>
    </location>
</feature>
<dbReference type="InterPro" id="IPR002146">
    <property type="entry name" value="ATP_synth_b/b'su_bac/chlpt"/>
</dbReference>
<evidence type="ECO:0000256" key="5">
    <source>
        <dbReference type="ARBA" id="ARBA00022692"/>
    </source>
</evidence>
<gene>
    <name evidence="13 16" type="primary">atpF</name>
    <name evidence="16" type="ORF">CBU02nite_19680</name>
    <name evidence="17" type="ORF">FF104_15550</name>
</gene>
<dbReference type="RefSeq" id="WP_002582290.1">
    <property type="nucleotide sequence ID" value="NZ_AP019716.1"/>
</dbReference>
<dbReference type="CDD" id="cd06503">
    <property type="entry name" value="ATP-synt_Fo_b"/>
    <property type="match status" value="1"/>
</dbReference>
<dbReference type="HAMAP" id="MF_01398">
    <property type="entry name" value="ATP_synth_b_bprime"/>
    <property type="match status" value="1"/>
</dbReference>
<evidence type="ECO:0000313" key="19">
    <source>
        <dbReference type="Proteomes" id="UP000515243"/>
    </source>
</evidence>
<dbReference type="GO" id="GO:0045259">
    <property type="term" value="C:proton-transporting ATP synthase complex"/>
    <property type="evidence" value="ECO:0007669"/>
    <property type="project" value="UniProtKB-KW"/>
</dbReference>
<keyword evidence="4 13" id="KW-0138">CF(0)</keyword>
<dbReference type="Pfam" id="PF00430">
    <property type="entry name" value="ATP-synt_B"/>
    <property type="match status" value="1"/>
</dbReference>
<dbReference type="InterPro" id="IPR005864">
    <property type="entry name" value="ATP_synth_F0_bsu_bac"/>
</dbReference>
<evidence type="ECO:0000256" key="2">
    <source>
        <dbReference type="ARBA" id="ARBA00022448"/>
    </source>
</evidence>
<evidence type="ECO:0000256" key="6">
    <source>
        <dbReference type="ARBA" id="ARBA00022781"/>
    </source>
</evidence>
<comment type="subunit">
    <text evidence="13">F-type ATPases have 2 components, F(1) - the catalytic core - and F(0) - the membrane proton channel. F(1) has five subunits: alpha(3), beta(3), gamma(1), delta(1), epsilon(1). F(0) has three main subunits: a(1), b(2) and c(10-14). The alpha and beta chains form an alternating ring which encloses part of the gamma chain. F(1) is attached to F(0) by a central stalk formed by the gamma and epsilon chains, while a peripheral stalk is formed by the delta and b chains.</text>
</comment>
<comment type="function">
    <text evidence="13">Component of the F(0) channel, it forms part of the peripheral stalk, linking F(1) to F(0).</text>
</comment>
<evidence type="ECO:0000256" key="4">
    <source>
        <dbReference type="ARBA" id="ARBA00022547"/>
    </source>
</evidence>
<evidence type="ECO:0000256" key="11">
    <source>
        <dbReference type="ARBA" id="ARBA00025198"/>
    </source>
</evidence>
<evidence type="ECO:0000256" key="15">
    <source>
        <dbReference type="SAM" id="Coils"/>
    </source>
</evidence>
<evidence type="ECO:0000256" key="8">
    <source>
        <dbReference type="ARBA" id="ARBA00023065"/>
    </source>
</evidence>
<keyword evidence="8 13" id="KW-0406">Ion transport</keyword>
<protein>
    <recommendedName>
        <fullName evidence="13">ATP synthase subunit b</fullName>
    </recommendedName>
    <alternativeName>
        <fullName evidence="13">ATP synthase F(0) sector subunit b</fullName>
    </alternativeName>
    <alternativeName>
        <fullName evidence="13">ATPase subunit I</fullName>
    </alternativeName>
    <alternativeName>
        <fullName evidence="13">F-type ATPase subunit b</fullName>
        <shortName evidence="13">F-ATPase subunit b</shortName>
    </alternativeName>
</protein>
<reference evidence="17 19" key="1">
    <citation type="submission" date="2019-05" db="EMBL/GenBank/DDBJ databases">
        <authorList>
            <person name="Schori C."/>
            <person name="Ahrens C."/>
        </authorList>
    </citation>
    <scope>NUCLEOTIDE SEQUENCE [LARGE SCALE GENOMIC DNA]</scope>
    <source>
        <strain evidence="17 19">DSM 10702</strain>
    </source>
</reference>
<dbReference type="GeneID" id="92945617"/>
<dbReference type="GO" id="GO:0046961">
    <property type="term" value="F:proton-transporting ATPase activity, rotational mechanism"/>
    <property type="evidence" value="ECO:0007669"/>
    <property type="project" value="TreeGrafter"/>
</dbReference>
<dbReference type="AlphaFoldDB" id="A0A0Q0ZVZ1"/>
<dbReference type="KEGG" id="cbut:ATN24_03800"/>
<dbReference type="Gene3D" id="1.20.5.620">
    <property type="entry name" value="F1F0 ATP synthase subunit B, membrane domain"/>
    <property type="match status" value="1"/>
</dbReference>
<dbReference type="Proteomes" id="UP000321089">
    <property type="component" value="Unassembled WGS sequence"/>
</dbReference>
<keyword evidence="5 13" id="KW-0812">Transmembrane</keyword>
<dbReference type="GO" id="GO:0012505">
    <property type="term" value="C:endomembrane system"/>
    <property type="evidence" value="ECO:0007669"/>
    <property type="project" value="UniProtKB-SubCell"/>
</dbReference>
<dbReference type="SUPFAM" id="SSF81573">
    <property type="entry name" value="F1F0 ATP synthase subunit B, membrane domain"/>
    <property type="match status" value="1"/>
</dbReference>
<dbReference type="NCBIfam" id="NF009992">
    <property type="entry name" value="PRK13461.1"/>
    <property type="match status" value="1"/>
</dbReference>
<dbReference type="EMBL" id="CP040626">
    <property type="protein sequence ID" value="QMW92337.1"/>
    <property type="molecule type" value="Genomic_DNA"/>
</dbReference>
<dbReference type="InterPro" id="IPR050059">
    <property type="entry name" value="ATP_synthase_B_chain"/>
</dbReference>
<evidence type="ECO:0000256" key="10">
    <source>
        <dbReference type="ARBA" id="ARBA00023310"/>
    </source>
</evidence>
<keyword evidence="9 13" id="KW-0472">Membrane</keyword>
<evidence type="ECO:0000256" key="12">
    <source>
        <dbReference type="ARBA" id="ARBA00037847"/>
    </source>
</evidence>
<evidence type="ECO:0000256" key="13">
    <source>
        <dbReference type="HAMAP-Rule" id="MF_01398"/>
    </source>
</evidence>
<dbReference type="GO" id="GO:0005886">
    <property type="term" value="C:plasma membrane"/>
    <property type="evidence" value="ECO:0007669"/>
    <property type="project" value="UniProtKB-SubCell"/>
</dbReference>
<evidence type="ECO:0000256" key="14">
    <source>
        <dbReference type="RuleBase" id="RU003848"/>
    </source>
</evidence>
<name>A0A0Q0ZVZ1_CLOBU</name>
<dbReference type="PANTHER" id="PTHR33445">
    <property type="entry name" value="ATP SYNTHASE SUBUNIT B', CHLOROPLASTIC"/>
    <property type="match status" value="1"/>
</dbReference>
<keyword evidence="7 13" id="KW-1133">Transmembrane helix</keyword>